<feature type="compositionally biased region" description="Basic and acidic residues" evidence="1">
    <location>
        <begin position="1515"/>
        <end position="1542"/>
    </location>
</feature>
<dbReference type="EMBL" id="CAXAMN010001869">
    <property type="protein sequence ID" value="CAK8996579.1"/>
    <property type="molecule type" value="Genomic_DNA"/>
</dbReference>
<feature type="region of interest" description="Disordered" evidence="1">
    <location>
        <begin position="1480"/>
        <end position="1597"/>
    </location>
</feature>
<accession>A0ABP0I5K5</accession>
<feature type="compositionally biased region" description="Acidic residues" evidence="1">
    <location>
        <begin position="1583"/>
        <end position="1596"/>
    </location>
</feature>
<name>A0ABP0I5K5_9DINO</name>
<dbReference type="InterPro" id="IPR058210">
    <property type="entry name" value="SACS/Nov_dom"/>
</dbReference>
<protein>
    <recommendedName>
        <fullName evidence="2">Sacsin/Nov domain-containing protein</fullName>
    </recommendedName>
</protein>
<sequence>MALRDCTPSVLRSLHWALSASEDGKRQSLLRPLVHEEFGQCTLLTLPKSEGPEETTTGRTKPQPKKARIQKSQIRLQSAKGLQSPLHWICAHDVLETGTGECLGGWPSRCNGERTTRSAGLARSLARQWPEALLLRDTQGLWPLSYFETHFCEDCLPHSPQRELLVSLLQSLRAWAAQDPEALLVALDPQALRSLASALTRVEAEAEASGERAASQAWRSLWELTGEAAHRGRRCAALEATELRQDAELWRQRGEEARLRLDALRRLHGEPCRTGARAGPGARAVPWAERRVAYEERLAELHAELGRLPDGRVVAETARPSVAVVASPELPEEESRAESGADAEGPQGLIASLRRHRIGCPSPSGGFLRSALGAAVERLAVDLYEMESHFVYELLQNADDNGYAEDTSPWLKMELHQDENQNYFFFSVNNELGLTAKDVRALCDVNASSKMGRENVTGHKGIGWKSCFQVSDCPHMLSGSFTFKFDVKKLGKMGYVTPTWVHEEELHQLPPEVWEAYDAGYTVTYLPLRPGTEEGVELALADLEEHLPCLLFLRRLQRLEFRFPPSTPRSPTCDDRRTSLDARWVSFSLEVHGPGRKAVRASRAGGDSWRTFLLHHHQVSWEQKDMCLTLAFPIAEDGEQLMPQALYCLLPVRNLGFAFCIDGPFELIASRGDLHEGSWRNQVLCEALPHAFANALEMHPSLAPHALAFLGHAEPSPFWQAVHARLLEQMHGTACVPLEDGGLDLPENCLLRPGGGLALGASRLVPAELLLRSCGKRWARATTSALGLEEIGLEHWLQILRFRDSDWPKGLCGSWLSGEGDLEPFRTLFGYLGELLAVAEDPSEVLQLLWDLELLPVESQEGLRLFRPRDRVCSRRGRTGPAWAWQRLEGQIRVLSESLTHLDGPAGTFLHVALEPLEEAQLKERLLARLAQPEGPPEVQWAALAVLQSLFLETPWEKVNQVLWLPSLGEPRLFPAHRLVMASFLGCALDGDRAVAAAASAAASGTVNGRVASSCAAGLPLQARFVDPEYLSYGDAISWESFLEVLGVRPLYPIRSELPCFDPPAKAPAVSSTALPQVESASKSAKIWAQRKLEGLQQSPLGEASTPIYRAEERKKLIMVPYQRLQAKQLVAQLVSAEWWRRLCPQSFDYLLKRLKEVDSSWLRSTACGTPPRPLAEYLIQGSELAQLCGPFLPVAALPETRSREVRQCLSQLGLLGDVTPKNLLRCLEAIAQNCQDVALYVALYQRLALYDLEEHLPALSQLIFVPGHGILTSEKCAWRDSPLMQLAEVPALSAHYERHGPRMEAYFLRLVKLHFSFSPPHLLHALRRLVERVNSGDSAVPGQTGLDGLLETATGIYSQLAIYLKDHQSEATFVLRSFRNERLVLLRPTSNGLPKRLMAEECWWQVGAELAEVESVQKLALCRFYSSDLQPFFLAIGVHEAISRAALRKLLQRPAELTMSKWSGLDVSEIEDLGLLQTSSHFRPPDWHAPDASPEPSEEEPPGTSASPPFQPPRRSDPHVPAMRTREELERLQREEEERSHAQRSSRPNARVLRGLGSGGQAGCRGSVDAGPVDAGSAAAAEPEEGEGEDNEGLEELQRRLQELQLESRRQQQESFELRSRWAQAEDDAERYMKILREFWAADESLRTLG</sequence>
<organism evidence="3 4">
    <name type="scientific">Durusdinium trenchii</name>
    <dbReference type="NCBI Taxonomy" id="1381693"/>
    <lineage>
        <taxon>Eukaryota</taxon>
        <taxon>Sar</taxon>
        <taxon>Alveolata</taxon>
        <taxon>Dinophyceae</taxon>
        <taxon>Suessiales</taxon>
        <taxon>Symbiodiniaceae</taxon>
        <taxon>Durusdinium</taxon>
    </lineage>
</organism>
<dbReference type="PANTHER" id="PTHR32387">
    <property type="entry name" value="WU:FJ29H11"/>
    <property type="match status" value="1"/>
</dbReference>
<dbReference type="InterPro" id="IPR052957">
    <property type="entry name" value="Auxin_embryo_med"/>
</dbReference>
<feature type="region of interest" description="Disordered" evidence="1">
    <location>
        <begin position="45"/>
        <end position="67"/>
    </location>
</feature>
<proteinExistence type="predicted"/>
<feature type="domain" description="Sacsin/Nov" evidence="2">
    <location>
        <begin position="383"/>
        <end position="486"/>
    </location>
</feature>
<comment type="caution">
    <text evidence="3">The sequence shown here is derived from an EMBL/GenBank/DDBJ whole genome shotgun (WGS) entry which is preliminary data.</text>
</comment>
<dbReference type="Gene3D" id="3.30.565.10">
    <property type="entry name" value="Histidine kinase-like ATPase, C-terminal domain"/>
    <property type="match status" value="1"/>
</dbReference>
<gene>
    <name evidence="3" type="ORF">CCMP2556_LOCUS4517</name>
</gene>
<reference evidence="3 4" key="1">
    <citation type="submission" date="2024-02" db="EMBL/GenBank/DDBJ databases">
        <authorList>
            <person name="Chen Y."/>
            <person name="Shah S."/>
            <person name="Dougan E. K."/>
            <person name="Thang M."/>
            <person name="Chan C."/>
        </authorList>
    </citation>
    <scope>NUCLEOTIDE SEQUENCE [LARGE SCALE GENOMIC DNA]</scope>
</reference>
<keyword evidence="4" id="KW-1185">Reference proteome</keyword>
<dbReference type="NCBIfam" id="NF047352">
    <property type="entry name" value="P_loop_sacsin"/>
    <property type="match status" value="1"/>
</dbReference>
<dbReference type="SUPFAM" id="SSF55874">
    <property type="entry name" value="ATPase domain of HSP90 chaperone/DNA topoisomerase II/histidine kinase"/>
    <property type="match status" value="1"/>
</dbReference>
<dbReference type="Pfam" id="PF25794">
    <property type="entry name" value="SACS"/>
    <property type="match status" value="1"/>
</dbReference>
<dbReference type="PANTHER" id="PTHR32387:SF0">
    <property type="entry name" value="PROTEIN NO VEIN"/>
    <property type="match status" value="1"/>
</dbReference>
<feature type="compositionally biased region" description="Low complexity" evidence="1">
    <location>
        <begin position="1570"/>
        <end position="1582"/>
    </location>
</feature>
<evidence type="ECO:0000259" key="2">
    <source>
        <dbReference type="Pfam" id="PF25794"/>
    </source>
</evidence>
<evidence type="ECO:0000313" key="4">
    <source>
        <dbReference type="Proteomes" id="UP001642484"/>
    </source>
</evidence>
<feature type="region of interest" description="Disordered" evidence="1">
    <location>
        <begin position="326"/>
        <end position="345"/>
    </location>
</feature>
<dbReference type="Proteomes" id="UP001642484">
    <property type="component" value="Unassembled WGS sequence"/>
</dbReference>
<evidence type="ECO:0000313" key="3">
    <source>
        <dbReference type="EMBL" id="CAK8996579.1"/>
    </source>
</evidence>
<dbReference type="InterPro" id="IPR036890">
    <property type="entry name" value="HATPase_C_sf"/>
</dbReference>
<evidence type="ECO:0000256" key="1">
    <source>
        <dbReference type="SAM" id="MobiDB-lite"/>
    </source>
</evidence>